<keyword evidence="2" id="KW-0830">Ubiquinone</keyword>
<dbReference type="Proteomes" id="UP000576393">
    <property type="component" value="Unassembled WGS sequence"/>
</dbReference>
<accession>A0A852UQH2</accession>
<gene>
    <name evidence="2" type="ORF">HDA43_000409</name>
</gene>
<protein>
    <submittedName>
        <fullName evidence="2">Ubiquinone/menaquinone biosynthesis C-methylase UbiE</fullName>
    </submittedName>
</protein>
<evidence type="ECO:0000259" key="1">
    <source>
        <dbReference type="Pfam" id="PF08241"/>
    </source>
</evidence>
<sequence length="245" mass="26911">MTITSETSKTHWNDVAIDYDKVLNTDASNVALLATAVELLPPGATDLLDVGSGTGRLTSLCREALPGARIVGLDPAPTMVAAALEKFAADPDVTFTDGVVQDLSQFPDNSFDVVISSFALHHLELDTYAASAAEIFRVLRPGGRFINADQFCRVMGEPGDRERALDILDLLTAKARHYLLNACFERMLLQVDLLPRFMREDGEILTTPEFWRDHLVEAGFEQVTIVPTPPVELYNRVIWAVKPAA</sequence>
<keyword evidence="3" id="KW-1185">Reference proteome</keyword>
<evidence type="ECO:0000313" key="2">
    <source>
        <dbReference type="EMBL" id="NYF38250.1"/>
    </source>
</evidence>
<comment type="caution">
    <text evidence="2">The sequence shown here is derived from an EMBL/GenBank/DDBJ whole genome shotgun (WGS) entry which is preliminary data.</text>
</comment>
<dbReference type="RefSeq" id="WP_179818032.1">
    <property type="nucleotide sequence ID" value="NZ_CP192034.1"/>
</dbReference>
<name>A0A852UQH2_9ACTN</name>
<keyword evidence="2" id="KW-0489">Methyltransferase</keyword>
<proteinExistence type="predicted"/>
<dbReference type="EMBL" id="JACCCO010000001">
    <property type="protein sequence ID" value="NYF38250.1"/>
    <property type="molecule type" value="Genomic_DNA"/>
</dbReference>
<evidence type="ECO:0000313" key="3">
    <source>
        <dbReference type="Proteomes" id="UP000576393"/>
    </source>
</evidence>
<dbReference type="GO" id="GO:0008757">
    <property type="term" value="F:S-adenosylmethionine-dependent methyltransferase activity"/>
    <property type="evidence" value="ECO:0007669"/>
    <property type="project" value="InterPro"/>
</dbReference>
<reference evidence="2 3" key="1">
    <citation type="submission" date="2020-07" db="EMBL/GenBank/DDBJ databases">
        <title>Sequencing the genomes of 1000 actinobacteria strains.</title>
        <authorList>
            <person name="Klenk H.-P."/>
        </authorList>
    </citation>
    <scope>NUCLEOTIDE SEQUENCE [LARGE SCALE GENOMIC DNA]</scope>
    <source>
        <strain evidence="2 3">DSM 45763</strain>
    </source>
</reference>
<dbReference type="InterPro" id="IPR013216">
    <property type="entry name" value="Methyltransf_11"/>
</dbReference>
<dbReference type="SUPFAM" id="SSF53335">
    <property type="entry name" value="S-adenosyl-L-methionine-dependent methyltransferases"/>
    <property type="match status" value="1"/>
</dbReference>
<dbReference type="AlphaFoldDB" id="A0A852UQH2"/>
<organism evidence="2 3">
    <name type="scientific">Streptosporangium sandarakinum</name>
    <dbReference type="NCBI Taxonomy" id="1260955"/>
    <lineage>
        <taxon>Bacteria</taxon>
        <taxon>Bacillati</taxon>
        <taxon>Actinomycetota</taxon>
        <taxon>Actinomycetes</taxon>
        <taxon>Streptosporangiales</taxon>
        <taxon>Streptosporangiaceae</taxon>
        <taxon>Streptosporangium</taxon>
    </lineage>
</organism>
<dbReference type="PANTHER" id="PTHR42912:SF80">
    <property type="entry name" value="METHYLTRANSFERASE DOMAIN-CONTAINING PROTEIN"/>
    <property type="match status" value="1"/>
</dbReference>
<dbReference type="Pfam" id="PF08241">
    <property type="entry name" value="Methyltransf_11"/>
    <property type="match status" value="1"/>
</dbReference>
<dbReference type="CDD" id="cd02440">
    <property type="entry name" value="AdoMet_MTases"/>
    <property type="match status" value="1"/>
</dbReference>
<dbReference type="Gene3D" id="3.40.50.150">
    <property type="entry name" value="Vaccinia Virus protein VP39"/>
    <property type="match status" value="1"/>
</dbReference>
<dbReference type="InterPro" id="IPR050508">
    <property type="entry name" value="Methyltransf_Superfamily"/>
</dbReference>
<dbReference type="GO" id="GO:0032259">
    <property type="term" value="P:methylation"/>
    <property type="evidence" value="ECO:0007669"/>
    <property type="project" value="UniProtKB-KW"/>
</dbReference>
<dbReference type="PANTHER" id="PTHR42912">
    <property type="entry name" value="METHYLTRANSFERASE"/>
    <property type="match status" value="1"/>
</dbReference>
<dbReference type="InterPro" id="IPR029063">
    <property type="entry name" value="SAM-dependent_MTases_sf"/>
</dbReference>
<keyword evidence="2" id="KW-0808">Transferase</keyword>
<feature type="domain" description="Methyltransferase type 11" evidence="1">
    <location>
        <begin position="48"/>
        <end position="146"/>
    </location>
</feature>